<feature type="compositionally biased region" description="Pro residues" evidence="7">
    <location>
        <begin position="93"/>
        <end position="103"/>
    </location>
</feature>
<feature type="compositionally biased region" description="Low complexity" evidence="7">
    <location>
        <begin position="104"/>
        <end position="130"/>
    </location>
</feature>
<feature type="region of interest" description="Disordered" evidence="7">
    <location>
        <begin position="1040"/>
        <end position="1075"/>
    </location>
</feature>
<keyword evidence="3 6" id="KW-0813">Transport</keyword>
<dbReference type="Pfam" id="PF12931">
    <property type="entry name" value="TPR_Sec16"/>
    <property type="match status" value="1"/>
</dbReference>
<evidence type="ECO:0000256" key="3">
    <source>
        <dbReference type="ARBA" id="ARBA00022448"/>
    </source>
</evidence>
<feature type="compositionally biased region" description="Low complexity" evidence="7">
    <location>
        <begin position="367"/>
        <end position="380"/>
    </location>
</feature>
<comment type="caution">
    <text evidence="10">The sequence shown here is derived from an EMBL/GenBank/DDBJ whole genome shotgun (WGS) entry which is preliminary data.</text>
</comment>
<feature type="compositionally biased region" description="Polar residues" evidence="7">
    <location>
        <begin position="158"/>
        <end position="172"/>
    </location>
</feature>
<keyword evidence="6" id="KW-0333">Golgi apparatus</keyword>
<feature type="region of interest" description="Disordered" evidence="7">
    <location>
        <begin position="1090"/>
        <end position="1110"/>
    </location>
</feature>
<dbReference type="GO" id="GO:0016192">
    <property type="term" value="P:vesicle-mediated transport"/>
    <property type="evidence" value="ECO:0007669"/>
    <property type="project" value="UniProtKB-KW"/>
</dbReference>
<evidence type="ECO:0000256" key="2">
    <source>
        <dbReference type="ARBA" id="ARBA00005927"/>
    </source>
</evidence>
<keyword evidence="6" id="KW-0653">Protein transport</keyword>
<dbReference type="GO" id="GO:0015031">
    <property type="term" value="P:protein transport"/>
    <property type="evidence" value="ECO:0007669"/>
    <property type="project" value="UniProtKB-KW"/>
</dbReference>
<dbReference type="PANTHER" id="PTHR13402">
    <property type="entry name" value="RGPR-RELATED"/>
    <property type="match status" value="1"/>
</dbReference>
<dbReference type="CDD" id="cd09233">
    <property type="entry name" value="ACE1-Sec16-like"/>
    <property type="match status" value="1"/>
</dbReference>
<keyword evidence="11" id="KW-1185">Reference proteome</keyword>
<evidence type="ECO:0000256" key="5">
    <source>
        <dbReference type="ARBA" id="ARBA00022892"/>
    </source>
</evidence>
<feature type="region of interest" description="Disordered" evidence="7">
    <location>
        <begin position="14"/>
        <end position="533"/>
    </location>
</feature>
<evidence type="ECO:0000256" key="7">
    <source>
        <dbReference type="SAM" id="MobiDB-lite"/>
    </source>
</evidence>
<feature type="domain" description="Sec16 central conserved" evidence="9">
    <location>
        <begin position="540"/>
        <end position="659"/>
    </location>
</feature>
<keyword evidence="6" id="KW-0472">Membrane</keyword>
<feature type="compositionally biased region" description="Polar residues" evidence="7">
    <location>
        <begin position="298"/>
        <end position="312"/>
    </location>
</feature>
<dbReference type="PANTHER" id="PTHR13402:SF6">
    <property type="entry name" value="SECRETORY 16, ISOFORM I"/>
    <property type="match status" value="1"/>
</dbReference>
<protein>
    <recommendedName>
        <fullName evidence="6">Protein transport protein sec16</fullName>
    </recommendedName>
</protein>
<dbReference type="GO" id="GO:0007030">
    <property type="term" value="P:Golgi organization"/>
    <property type="evidence" value="ECO:0007669"/>
    <property type="project" value="TreeGrafter"/>
</dbReference>
<feature type="compositionally biased region" description="Low complexity" evidence="7">
    <location>
        <begin position="396"/>
        <end position="421"/>
    </location>
</feature>
<evidence type="ECO:0000256" key="1">
    <source>
        <dbReference type="ARBA" id="ARBA00004240"/>
    </source>
</evidence>
<comment type="subcellular location">
    <subcellularLocation>
        <location evidence="1">Endoplasmic reticulum</location>
    </subcellularLocation>
    <subcellularLocation>
        <location evidence="6">Golgi apparatus membrane</location>
    </subcellularLocation>
</comment>
<feature type="compositionally biased region" description="Polar residues" evidence="7">
    <location>
        <begin position="456"/>
        <end position="472"/>
    </location>
</feature>
<dbReference type="Proteomes" id="UP001465755">
    <property type="component" value="Unassembled WGS sequence"/>
</dbReference>
<dbReference type="GO" id="GO:0000139">
    <property type="term" value="C:Golgi membrane"/>
    <property type="evidence" value="ECO:0007669"/>
    <property type="project" value="UniProtKB-SubCell"/>
</dbReference>
<dbReference type="EMBL" id="JALJOQ010000039">
    <property type="protein sequence ID" value="KAK9806006.1"/>
    <property type="molecule type" value="Genomic_DNA"/>
</dbReference>
<dbReference type="Gene3D" id="1.25.40.1030">
    <property type="match status" value="1"/>
</dbReference>
<feature type="compositionally biased region" description="Polar residues" evidence="7">
    <location>
        <begin position="696"/>
        <end position="705"/>
    </location>
</feature>
<feature type="region of interest" description="Disordered" evidence="7">
    <location>
        <begin position="1160"/>
        <end position="1215"/>
    </location>
</feature>
<reference evidence="10 11" key="1">
    <citation type="journal article" date="2024" name="Nat. Commun.">
        <title>Phylogenomics reveals the evolutionary origins of lichenization in chlorophyte algae.</title>
        <authorList>
            <person name="Puginier C."/>
            <person name="Libourel C."/>
            <person name="Otte J."/>
            <person name="Skaloud P."/>
            <person name="Haon M."/>
            <person name="Grisel S."/>
            <person name="Petersen M."/>
            <person name="Berrin J.G."/>
            <person name="Delaux P.M."/>
            <person name="Dal Grande F."/>
            <person name="Keller J."/>
        </authorList>
    </citation>
    <scope>NUCLEOTIDE SEQUENCE [LARGE SCALE GENOMIC DNA]</scope>
    <source>
        <strain evidence="10 11">SAG 2036</strain>
    </source>
</reference>
<feature type="compositionally biased region" description="Low complexity" evidence="7">
    <location>
        <begin position="1185"/>
        <end position="1200"/>
    </location>
</feature>
<keyword evidence="4 6" id="KW-0256">Endoplasmic reticulum</keyword>
<feature type="compositionally biased region" description="Polar residues" evidence="7">
    <location>
        <begin position="1099"/>
        <end position="1110"/>
    </location>
</feature>
<evidence type="ECO:0000259" key="8">
    <source>
        <dbReference type="Pfam" id="PF12931"/>
    </source>
</evidence>
<dbReference type="GO" id="GO:0070971">
    <property type="term" value="C:endoplasmic reticulum exit site"/>
    <property type="evidence" value="ECO:0007669"/>
    <property type="project" value="TreeGrafter"/>
</dbReference>
<keyword evidence="5 6" id="KW-0931">ER-Golgi transport</keyword>
<organism evidence="10 11">
    <name type="scientific">Symbiochloris irregularis</name>
    <dbReference type="NCBI Taxonomy" id="706552"/>
    <lineage>
        <taxon>Eukaryota</taxon>
        <taxon>Viridiplantae</taxon>
        <taxon>Chlorophyta</taxon>
        <taxon>core chlorophytes</taxon>
        <taxon>Trebouxiophyceae</taxon>
        <taxon>Trebouxiales</taxon>
        <taxon>Trebouxiaceae</taxon>
        <taxon>Symbiochloris</taxon>
    </lineage>
</organism>
<feature type="region of interest" description="Disordered" evidence="7">
    <location>
        <begin position="691"/>
        <end position="717"/>
    </location>
</feature>
<feature type="compositionally biased region" description="Low complexity" evidence="7">
    <location>
        <begin position="50"/>
        <end position="67"/>
    </location>
</feature>
<evidence type="ECO:0000256" key="6">
    <source>
        <dbReference type="RuleBase" id="RU364101"/>
    </source>
</evidence>
<dbReference type="InterPro" id="IPR024340">
    <property type="entry name" value="Sec16_CCD"/>
</dbReference>
<gene>
    <name evidence="10" type="ORF">WJX73_003988</name>
</gene>
<evidence type="ECO:0000256" key="4">
    <source>
        <dbReference type="ARBA" id="ARBA00022824"/>
    </source>
</evidence>
<proteinExistence type="inferred from homology"/>
<feature type="region of interest" description="Disordered" evidence="7">
    <location>
        <begin position="1126"/>
        <end position="1148"/>
    </location>
</feature>
<accession>A0AAW1P6B6</accession>
<dbReference type="GO" id="GO:0070973">
    <property type="term" value="P:protein localization to endoplasmic reticulum exit site"/>
    <property type="evidence" value="ECO:0007669"/>
    <property type="project" value="TreeGrafter"/>
</dbReference>
<feature type="compositionally biased region" description="Low complexity" evidence="7">
    <location>
        <begin position="198"/>
        <end position="218"/>
    </location>
</feature>
<feature type="compositionally biased region" description="Low complexity" evidence="7">
    <location>
        <begin position="491"/>
        <end position="532"/>
    </location>
</feature>
<evidence type="ECO:0000313" key="11">
    <source>
        <dbReference type="Proteomes" id="UP001465755"/>
    </source>
</evidence>
<feature type="compositionally biased region" description="Low complexity" evidence="7">
    <location>
        <begin position="321"/>
        <end position="349"/>
    </location>
</feature>
<name>A0AAW1P6B6_9CHLO</name>
<evidence type="ECO:0000259" key="9">
    <source>
        <dbReference type="Pfam" id="PF12932"/>
    </source>
</evidence>
<feature type="compositionally biased region" description="Pro residues" evidence="7">
    <location>
        <begin position="1168"/>
        <end position="1184"/>
    </location>
</feature>
<sequence>MADSIKARMAALAEQRKQIEAAQQKRQSLSGSAGAVGPQPFAPPVGPSTGGFAPPQGTPGTPAAATQNRISPTAAPLRPPFIPGGVSAGGGSAPPPFGPPRQPAPAAGSARTAPSAPVQQPRAPTAPTAPSFLPGGSSGSQPGIEGGPAKFAAPPRTPGSTPASRAGSTQLPTPHRGGSTLSAAASDALEAEDFFETASQQMPQNRQQQQQRSAPAQASVLPGKPAIPPRSDVPPAGNHPYGGQPQQSQQPQMPSSHQTGPMVPAARRPSTVESAQDRQSPFARVQAPPQPHHAASTHEPQPSSQPPMTTATSVSSGGGLASRAGSQHRLPSTAWPAAGAARAPSQTPAFSAAQHSEEASWFDSPKAATHAAMAAPHDQASPPSSSGHPPDAIGRAASHPWAAAAATGLTPASSAASSPGSEGQTHLHLHHYGGPIPPGAHHSSSQLPTHHAGNHPQASFFNGQSGHAQRQEATVGGSDSHQHQHQHQHQWPHQPHQQQQQQQQQLAAQWHSPAAHAQQAPAQAAQQQQGQWPKEGRPACALVAFGFGGQVLLMRPRRQTAQPSAGSKPGHNHSAWQPAGDIDMAKVGRVCMQGGLHDESPQLLASFPGPLLPATPPAKVAGFLTEQQEHLQQQQRPGASRGAERELTGVLRVLAQHSGSLHTPPTAGKGATAAAARDPATLPEAALAAVMAPEASSSSTLTAGPQSPDAARQGQAAGEMQHLLLSNQRAEALRVAQAAGLWGPALLLARSLGDAAFQETAAAMAGATLAPGQPLQTLCLLLAGLPAASILTPASGAELSSSEPSMGTGAAEALLSSWREHVAVLGSSGTPGADALLTQLGDRLWQQLGEVTAAHVCYVAAGVPPQAFDPSSRMCLPGVDHRRNPRSFCTSAAAMQRSEVLEWARTQGNAAFAQQALAWLPYRLVYAQHLAEHGHVNAASGYAAKLVASLASIQRPPPGLLVARAMSADLSQRLQAHAAAFHIQITAGPGGSVLGSMGRWLDRGINKLIGVGSGPPSNASSDAGAELAAARAASGAVPALLGLQSGPPSPAARGPHQRSASAADVPSAAYQSASTPDLMHQVHHAHSATMGAPAVAKAAQQSGPASTGRITNFLGKVGGIGSFLGGGTAAPKSNPTEESSRDGGGAAAAEDNVFYYDEQLKQWRERGAPPPPAPAEVAPPPVSSRPPEAAASAASNSRVPGDVRSRYVDTLSTSR</sequence>
<comment type="similarity">
    <text evidence="2 6">Belongs to the SEC16 family.</text>
</comment>
<dbReference type="InterPro" id="IPR024298">
    <property type="entry name" value="Sec16_Sec23-bd"/>
</dbReference>
<evidence type="ECO:0000313" key="10">
    <source>
        <dbReference type="EMBL" id="KAK9806006.1"/>
    </source>
</evidence>
<dbReference type="Pfam" id="PF12932">
    <property type="entry name" value="Sec16"/>
    <property type="match status" value="1"/>
</dbReference>
<feature type="compositionally biased region" description="Low complexity" evidence="7">
    <location>
        <begin position="244"/>
        <end position="258"/>
    </location>
</feature>
<dbReference type="GO" id="GO:0012507">
    <property type="term" value="C:ER to Golgi transport vesicle membrane"/>
    <property type="evidence" value="ECO:0007669"/>
    <property type="project" value="TreeGrafter"/>
</dbReference>
<feature type="domain" description="Sec16 Sec23-binding" evidence="8">
    <location>
        <begin position="721"/>
        <end position="1010"/>
    </location>
</feature>
<dbReference type="AlphaFoldDB" id="A0AAW1P6B6"/>